<dbReference type="Gene3D" id="3.40.50.2000">
    <property type="entry name" value="Glycogen Phosphorylase B"/>
    <property type="match status" value="2"/>
</dbReference>
<proteinExistence type="predicted"/>
<accession>A0A2S1LEJ5</accession>
<reference evidence="2 3" key="1">
    <citation type="submission" date="2017-04" db="EMBL/GenBank/DDBJ databases">
        <title>Compelte genome sequence of WV33.</title>
        <authorList>
            <person name="Lee P.C."/>
        </authorList>
    </citation>
    <scope>NUCLEOTIDE SEQUENCE [LARGE SCALE GENOMIC DNA]</scope>
    <source>
        <strain evidence="2 3">WV33</strain>
    </source>
</reference>
<sequence length="367" mass="41759">MRILYITPDSTNSGGIARVLSLKLNYLTVTLGYQIEVITVCKTAKKPFYPFNKAIKFHHLGSGKSIITFPSHFLNYCNKTIAAFQPDLVVVCDAALSSIIPYFIKTRAPILFETHVSTSLKQVTKQNLFDKIRFRAVFFTKKIAFAKYSKIIFETTAGRDEWQLSNAVVIPNPLAFISSNLAPLNQKKVIAVSRHSYEKGIDRLLYIWQKIIQTHPDWTLEIYGEWDSDLKYQKLAAELKIETNCNFFAPNSAIQKCYEEASIMLLTSRSEAFGMVLIEAMQCGLPCVAYDCPCGPRDIITNGTNGFLIENDKEKEFVSKVNQLIDNQSLRKKLGKQAKDDSKKYEISTIMKQWVQLFENQIKGLED</sequence>
<dbReference type="PANTHER" id="PTHR12526:SF630">
    <property type="entry name" value="GLYCOSYLTRANSFERASE"/>
    <property type="match status" value="1"/>
</dbReference>
<organism evidence="2 3">
    <name type="scientific">Flavobacterium faecale</name>
    <dbReference type="NCBI Taxonomy" id="1355330"/>
    <lineage>
        <taxon>Bacteria</taxon>
        <taxon>Pseudomonadati</taxon>
        <taxon>Bacteroidota</taxon>
        <taxon>Flavobacteriia</taxon>
        <taxon>Flavobacteriales</taxon>
        <taxon>Flavobacteriaceae</taxon>
        <taxon>Flavobacterium</taxon>
    </lineage>
</organism>
<evidence type="ECO:0000313" key="3">
    <source>
        <dbReference type="Proteomes" id="UP000244527"/>
    </source>
</evidence>
<dbReference type="RefSeq" id="WP_108741023.1">
    <property type="nucleotide sequence ID" value="NZ_CP020918.1"/>
</dbReference>
<dbReference type="CDD" id="cd03820">
    <property type="entry name" value="GT4_AmsD-like"/>
    <property type="match status" value="1"/>
</dbReference>
<dbReference type="KEGG" id="ffa:FFWV33_11495"/>
<name>A0A2S1LEJ5_9FLAO</name>
<dbReference type="InterPro" id="IPR001296">
    <property type="entry name" value="Glyco_trans_1"/>
</dbReference>
<gene>
    <name evidence="2" type="ORF">FFWV33_11495</name>
</gene>
<dbReference type="EMBL" id="CP020918">
    <property type="protein sequence ID" value="AWG22091.1"/>
    <property type="molecule type" value="Genomic_DNA"/>
</dbReference>
<evidence type="ECO:0000259" key="1">
    <source>
        <dbReference type="Pfam" id="PF00534"/>
    </source>
</evidence>
<dbReference type="PANTHER" id="PTHR12526">
    <property type="entry name" value="GLYCOSYLTRANSFERASE"/>
    <property type="match status" value="1"/>
</dbReference>
<dbReference type="GO" id="GO:0016757">
    <property type="term" value="F:glycosyltransferase activity"/>
    <property type="evidence" value="ECO:0007669"/>
    <property type="project" value="InterPro"/>
</dbReference>
<feature type="domain" description="Glycosyl transferase family 1" evidence="1">
    <location>
        <begin position="179"/>
        <end position="340"/>
    </location>
</feature>
<dbReference type="Pfam" id="PF00534">
    <property type="entry name" value="Glycos_transf_1"/>
    <property type="match status" value="1"/>
</dbReference>
<keyword evidence="3" id="KW-1185">Reference proteome</keyword>
<dbReference type="OrthoDB" id="9811239at2"/>
<dbReference type="Proteomes" id="UP000244527">
    <property type="component" value="Chromosome"/>
</dbReference>
<protein>
    <recommendedName>
        <fullName evidence="1">Glycosyl transferase family 1 domain-containing protein</fullName>
    </recommendedName>
</protein>
<dbReference type="SUPFAM" id="SSF53756">
    <property type="entry name" value="UDP-Glycosyltransferase/glycogen phosphorylase"/>
    <property type="match status" value="1"/>
</dbReference>
<dbReference type="AlphaFoldDB" id="A0A2S1LEJ5"/>
<evidence type="ECO:0000313" key="2">
    <source>
        <dbReference type="EMBL" id="AWG22091.1"/>
    </source>
</evidence>